<dbReference type="EMBL" id="JAWDGP010004964">
    <property type="protein sequence ID" value="KAK3760672.1"/>
    <property type="molecule type" value="Genomic_DNA"/>
</dbReference>
<dbReference type="PANTHER" id="PTHR12107:SF0">
    <property type="entry name" value="STARGAZIN (MAMMALIAN CALCIUM CHANNEL) HOMOLOG"/>
    <property type="match status" value="1"/>
</dbReference>
<feature type="transmembrane region" description="Helical" evidence="1">
    <location>
        <begin position="48"/>
        <end position="68"/>
    </location>
</feature>
<protein>
    <submittedName>
        <fullName evidence="2">Uncharacterized protein</fullName>
    </submittedName>
</protein>
<dbReference type="GO" id="GO:0098943">
    <property type="term" value="P:neurotransmitter receptor transport, postsynaptic endosome to lysosome"/>
    <property type="evidence" value="ECO:0007669"/>
    <property type="project" value="TreeGrafter"/>
</dbReference>
<feature type="transmembrane region" description="Helical" evidence="1">
    <location>
        <begin position="75"/>
        <end position="92"/>
    </location>
</feature>
<dbReference type="GO" id="GO:0016247">
    <property type="term" value="F:channel regulator activity"/>
    <property type="evidence" value="ECO:0007669"/>
    <property type="project" value="TreeGrafter"/>
</dbReference>
<keyword evidence="3" id="KW-1185">Reference proteome</keyword>
<dbReference type="Proteomes" id="UP001283361">
    <property type="component" value="Unassembled WGS sequence"/>
</dbReference>
<dbReference type="AlphaFoldDB" id="A0AAE0Z0T7"/>
<dbReference type="PANTHER" id="PTHR12107">
    <property type="entry name" value="VOLTAGE-DEPENDENT CALCIUM CHANNEL GAMMA SUBUNIT"/>
    <property type="match status" value="1"/>
</dbReference>
<dbReference type="Gene3D" id="1.20.140.150">
    <property type="match status" value="1"/>
</dbReference>
<dbReference type="GO" id="GO:0099590">
    <property type="term" value="P:neurotransmitter receptor internalization"/>
    <property type="evidence" value="ECO:0007669"/>
    <property type="project" value="TreeGrafter"/>
</dbReference>
<dbReference type="GO" id="GO:0005245">
    <property type="term" value="F:voltage-gated calcium channel activity"/>
    <property type="evidence" value="ECO:0007669"/>
    <property type="project" value="TreeGrafter"/>
</dbReference>
<keyword evidence="1" id="KW-0472">Membrane</keyword>
<dbReference type="GO" id="GO:0051968">
    <property type="term" value="P:positive regulation of synaptic transmission, glutamatergic"/>
    <property type="evidence" value="ECO:0007669"/>
    <property type="project" value="TreeGrafter"/>
</dbReference>
<keyword evidence="1" id="KW-1133">Transmembrane helix</keyword>
<dbReference type="InterPro" id="IPR051072">
    <property type="entry name" value="CACNG_subunit"/>
</dbReference>
<dbReference type="GO" id="GO:0019226">
    <property type="term" value="P:transmission of nerve impulse"/>
    <property type="evidence" value="ECO:0007669"/>
    <property type="project" value="TreeGrafter"/>
</dbReference>
<evidence type="ECO:0000313" key="2">
    <source>
        <dbReference type="EMBL" id="KAK3760672.1"/>
    </source>
</evidence>
<dbReference type="GO" id="GO:0098970">
    <property type="term" value="P:postsynaptic neurotransmitter receptor diffusion trapping"/>
    <property type="evidence" value="ECO:0007669"/>
    <property type="project" value="TreeGrafter"/>
</dbReference>
<reference evidence="2" key="1">
    <citation type="journal article" date="2023" name="G3 (Bethesda)">
        <title>A reference genome for the long-term kleptoplast-retaining sea slug Elysia crispata morphotype clarki.</title>
        <authorList>
            <person name="Eastman K.E."/>
            <person name="Pendleton A.L."/>
            <person name="Shaikh M.A."/>
            <person name="Suttiyut T."/>
            <person name="Ogas R."/>
            <person name="Tomko P."/>
            <person name="Gavelis G."/>
            <person name="Widhalm J.R."/>
            <person name="Wisecaver J.H."/>
        </authorList>
    </citation>
    <scope>NUCLEOTIDE SEQUENCE</scope>
    <source>
        <strain evidence="2">ECLA1</strain>
    </source>
</reference>
<keyword evidence="1" id="KW-0812">Transmembrane</keyword>
<dbReference type="GO" id="GO:0098839">
    <property type="term" value="C:postsynaptic density membrane"/>
    <property type="evidence" value="ECO:0007669"/>
    <property type="project" value="TreeGrafter"/>
</dbReference>
<dbReference type="GO" id="GO:0032281">
    <property type="term" value="C:AMPA glutamate receptor complex"/>
    <property type="evidence" value="ECO:0007669"/>
    <property type="project" value="TreeGrafter"/>
</dbReference>
<accession>A0AAE0Z0T7</accession>
<name>A0AAE0Z0T7_9GAST</name>
<evidence type="ECO:0000256" key="1">
    <source>
        <dbReference type="SAM" id="Phobius"/>
    </source>
</evidence>
<organism evidence="2 3">
    <name type="scientific">Elysia crispata</name>
    <name type="common">lettuce slug</name>
    <dbReference type="NCBI Taxonomy" id="231223"/>
    <lineage>
        <taxon>Eukaryota</taxon>
        <taxon>Metazoa</taxon>
        <taxon>Spiralia</taxon>
        <taxon>Lophotrochozoa</taxon>
        <taxon>Mollusca</taxon>
        <taxon>Gastropoda</taxon>
        <taxon>Heterobranchia</taxon>
        <taxon>Euthyneura</taxon>
        <taxon>Panpulmonata</taxon>
        <taxon>Sacoglossa</taxon>
        <taxon>Placobranchoidea</taxon>
        <taxon>Plakobranchidae</taxon>
        <taxon>Elysia</taxon>
    </lineage>
</organism>
<evidence type="ECO:0000313" key="3">
    <source>
        <dbReference type="Proteomes" id="UP001283361"/>
    </source>
</evidence>
<comment type="caution">
    <text evidence="2">The sequence shown here is derived from an EMBL/GenBank/DDBJ whole genome shotgun (WGS) entry which is preliminary data.</text>
</comment>
<proteinExistence type="predicted"/>
<sequence length="94" mass="10391">MIFEPLLELFGDGQKPTECSYIEYFTDKDREGLGPTDAILLNIRPASMFPLVSLFILLIGGTMCFIGHCNNSRKILTFVSGILFVLAGELSACR</sequence>
<gene>
    <name evidence="2" type="ORF">RRG08_010645</name>
</gene>